<evidence type="ECO:0000313" key="4">
    <source>
        <dbReference type="Proteomes" id="UP001060112"/>
    </source>
</evidence>
<proteinExistence type="predicted"/>
<feature type="domain" description="DUF4351" evidence="2">
    <location>
        <begin position="240"/>
        <end position="295"/>
    </location>
</feature>
<dbReference type="Pfam" id="PF14261">
    <property type="entry name" value="DUF4351"/>
    <property type="match status" value="1"/>
</dbReference>
<name>A0ABY5I1T6_9FIRM</name>
<dbReference type="Proteomes" id="UP001060112">
    <property type="component" value="Chromosome"/>
</dbReference>
<evidence type="ECO:0000259" key="1">
    <source>
        <dbReference type="Pfam" id="PF04754"/>
    </source>
</evidence>
<reference evidence="3" key="1">
    <citation type="submission" date="2022-07" db="EMBL/GenBank/DDBJ databases">
        <title>Faecal culturing of patients with breast cancer.</title>
        <authorList>
            <person name="Teng N.M.Y."/>
            <person name="Kiu R."/>
            <person name="Evans R."/>
            <person name="Baker D.J."/>
            <person name="Zenner C."/>
            <person name="Robinson S.D."/>
            <person name="Hall L.J."/>
        </authorList>
    </citation>
    <scope>NUCLEOTIDE SEQUENCE</scope>
    <source>
        <strain evidence="3">LH1062</strain>
    </source>
</reference>
<dbReference type="InterPro" id="IPR006842">
    <property type="entry name" value="Transposase_31"/>
</dbReference>
<organism evidence="3 4">
    <name type="scientific">Allocoprobacillus halotolerans</name>
    <dbReference type="NCBI Taxonomy" id="2944914"/>
    <lineage>
        <taxon>Bacteria</taxon>
        <taxon>Bacillati</taxon>
        <taxon>Bacillota</taxon>
        <taxon>Erysipelotrichia</taxon>
        <taxon>Erysipelotrichales</taxon>
        <taxon>Erysipelotrichaceae</taxon>
        <taxon>Allocoprobacillus</taxon>
    </lineage>
</organism>
<dbReference type="InterPro" id="IPR025587">
    <property type="entry name" value="DUF4351"/>
</dbReference>
<dbReference type="RefSeq" id="WP_290140354.1">
    <property type="nucleotide sequence ID" value="NZ_CP101620.1"/>
</dbReference>
<evidence type="ECO:0000259" key="2">
    <source>
        <dbReference type="Pfam" id="PF14261"/>
    </source>
</evidence>
<dbReference type="Pfam" id="PF04754">
    <property type="entry name" value="Transposase_31"/>
    <property type="match status" value="1"/>
</dbReference>
<gene>
    <name evidence="3" type="ORF">NMU03_00375</name>
</gene>
<protein>
    <submittedName>
        <fullName evidence="3">Rpn family recombination-promoting nuclease/putative transposase</fullName>
    </submittedName>
</protein>
<accession>A0ABY5I1T6</accession>
<evidence type="ECO:0000313" key="3">
    <source>
        <dbReference type="EMBL" id="UTY39327.1"/>
    </source>
</evidence>
<sequence length="298" mass="34730">MKDLKVDDVIRDFFRNPDHFADMMNAILYGGQDVIKPDELQRMDTSEIFVGNYISRERRRDAIMLWKGKDSQAILALEAQDQVDFTMVSRTLLYDALTYNMQDKEYKSYKIMPVVSLVLFHGEGRWTAVTSLVERMDIPESLKGMPNDWKMKIVDIKDLDYHLLKNEDNRNIVKTVNQIWRKEKEDFKGMEVSKTAARVIAILTERFDILEQVKGEEGTVAMWSFWKDIEDSGIQKGRIEGKQEGKMEMLMAQLKKVLGKLTPELTLRIELSNEEELNNLALHITDIHSETDVYKILE</sequence>
<keyword evidence="4" id="KW-1185">Reference proteome</keyword>
<dbReference type="EMBL" id="CP101620">
    <property type="protein sequence ID" value="UTY39327.1"/>
    <property type="molecule type" value="Genomic_DNA"/>
</dbReference>
<feature type="domain" description="Transposase (putative) YhgA-like" evidence="1">
    <location>
        <begin position="7"/>
        <end position="184"/>
    </location>
</feature>